<proteinExistence type="predicted"/>
<comment type="caution">
    <text evidence="4">The sequence shown here is derived from an EMBL/GenBank/DDBJ whole genome shotgun (WGS) entry which is preliminary data.</text>
</comment>
<keyword evidence="1 2" id="KW-0238">DNA-binding</keyword>
<evidence type="ECO:0000256" key="1">
    <source>
        <dbReference type="ARBA" id="ARBA00023125"/>
    </source>
</evidence>
<evidence type="ECO:0000256" key="2">
    <source>
        <dbReference type="PROSITE-ProRule" id="PRU00335"/>
    </source>
</evidence>
<dbReference type="Pfam" id="PF00440">
    <property type="entry name" value="TetR_N"/>
    <property type="match status" value="1"/>
</dbReference>
<dbReference type="OrthoDB" id="135877at2157"/>
<dbReference type="PROSITE" id="PS50977">
    <property type="entry name" value="HTH_TETR_2"/>
    <property type="match status" value="1"/>
</dbReference>
<protein>
    <recommendedName>
        <fullName evidence="3">HTH tetR-type domain-containing protein</fullName>
    </recommendedName>
</protein>
<dbReference type="PANTHER" id="PTHR43479">
    <property type="entry name" value="ACREF/ENVCD OPERON REPRESSOR-RELATED"/>
    <property type="match status" value="1"/>
</dbReference>
<dbReference type="GO" id="GO:0003677">
    <property type="term" value="F:DNA binding"/>
    <property type="evidence" value="ECO:0007669"/>
    <property type="project" value="UniProtKB-UniRule"/>
</dbReference>
<accession>A0A0W1SMV9</accession>
<keyword evidence="5" id="KW-1185">Reference proteome</keyword>
<organism evidence="4 5">
    <name type="scientific">Haloferax profundi</name>
    <dbReference type="NCBI Taxonomy" id="1544718"/>
    <lineage>
        <taxon>Archaea</taxon>
        <taxon>Methanobacteriati</taxon>
        <taxon>Methanobacteriota</taxon>
        <taxon>Stenosarchaea group</taxon>
        <taxon>Halobacteria</taxon>
        <taxon>Halobacteriales</taxon>
        <taxon>Haloferacaceae</taxon>
        <taxon>Haloferax</taxon>
    </lineage>
</organism>
<dbReference type="InterPro" id="IPR001647">
    <property type="entry name" value="HTH_TetR"/>
</dbReference>
<evidence type="ECO:0000313" key="4">
    <source>
        <dbReference type="EMBL" id="KTG27098.1"/>
    </source>
</evidence>
<evidence type="ECO:0000313" key="5">
    <source>
        <dbReference type="Proteomes" id="UP000053157"/>
    </source>
</evidence>
<dbReference type="Proteomes" id="UP000053157">
    <property type="component" value="Unassembled WGS sequence"/>
</dbReference>
<dbReference type="InterPro" id="IPR050624">
    <property type="entry name" value="HTH-type_Tx_Regulator"/>
</dbReference>
<dbReference type="Gene3D" id="1.10.357.10">
    <property type="entry name" value="Tetracycline Repressor, domain 2"/>
    <property type="match status" value="1"/>
</dbReference>
<dbReference type="InterPro" id="IPR009057">
    <property type="entry name" value="Homeodomain-like_sf"/>
</dbReference>
<evidence type="ECO:0000259" key="3">
    <source>
        <dbReference type="PROSITE" id="PS50977"/>
    </source>
</evidence>
<dbReference type="AlphaFoldDB" id="A0A0W1SMV9"/>
<feature type="domain" description="HTH tetR-type" evidence="3">
    <location>
        <begin position="12"/>
        <end position="72"/>
    </location>
</feature>
<dbReference type="EMBL" id="LOPV01000195">
    <property type="protein sequence ID" value="KTG27098.1"/>
    <property type="molecule type" value="Genomic_DNA"/>
</dbReference>
<sequence length="197" mass="21991">MVSFDLTNSSYSQTQKEILEGAFRALRKASYSEVSINDVGAEQGHSTGLIYYHFDDKDRLFLELATAMAAQLKDTLESIQKESAKATLSTIAYTVAVEDEDSQDFYTVLFDLRSQGFLRAEYREYAGEISASILTSITTVVQDCTDHKDSSDATAKLTGLLLQRLECQLLFDSRIEEALEAEIQRTIEALTEPSKTN</sequence>
<dbReference type="PANTHER" id="PTHR43479:SF11">
    <property type="entry name" value="ACREF_ENVCD OPERON REPRESSOR-RELATED"/>
    <property type="match status" value="1"/>
</dbReference>
<feature type="DNA-binding region" description="H-T-H motif" evidence="2">
    <location>
        <begin position="35"/>
        <end position="54"/>
    </location>
</feature>
<dbReference type="SUPFAM" id="SSF46689">
    <property type="entry name" value="Homeodomain-like"/>
    <property type="match status" value="1"/>
</dbReference>
<name>A0A0W1SMV9_9EURY</name>
<dbReference type="RefSeq" id="WP_058572289.1">
    <property type="nucleotide sequence ID" value="NZ_LOPV01000195.1"/>
</dbReference>
<gene>
    <name evidence="4" type="ORF">AUR66_00615</name>
</gene>
<reference evidence="4 5" key="1">
    <citation type="submission" date="2015-12" db="EMBL/GenBank/DDBJ databases">
        <title>Haloferax profundi sp. nov. isolated from the Discovery deep brine-seawater interface in the Red Sea.</title>
        <authorList>
            <person name="Zhang G."/>
            <person name="Stingl U."/>
            <person name="Rashid M."/>
        </authorList>
    </citation>
    <scope>NUCLEOTIDE SEQUENCE [LARGE SCALE GENOMIC DNA]</scope>
    <source>
        <strain evidence="4 5">SB29</strain>
    </source>
</reference>